<evidence type="ECO:0000256" key="5">
    <source>
        <dbReference type="ARBA" id="ARBA00022989"/>
    </source>
</evidence>
<keyword evidence="5 8" id="KW-1133">Transmembrane helix</keyword>
<dbReference type="PANTHER" id="PTHR13412">
    <property type="entry name" value="T-CELL IMMUNOMODULATORY PROTEIN HOMOLOG"/>
    <property type="match status" value="1"/>
</dbReference>
<dbReference type="Pfam" id="PF13517">
    <property type="entry name" value="FG-GAP_3"/>
    <property type="match status" value="1"/>
</dbReference>
<evidence type="ECO:0000256" key="2">
    <source>
        <dbReference type="ARBA" id="ARBA00006496"/>
    </source>
</evidence>
<evidence type="ECO:0000256" key="6">
    <source>
        <dbReference type="ARBA" id="ARBA00023136"/>
    </source>
</evidence>
<evidence type="ECO:0000256" key="8">
    <source>
        <dbReference type="SAM" id="Phobius"/>
    </source>
</evidence>
<dbReference type="OrthoDB" id="10022113at2759"/>
<dbReference type="InterPro" id="IPR024881">
    <property type="entry name" value="Tip"/>
</dbReference>
<keyword evidence="7" id="KW-0325">Glycoprotein</keyword>
<organism evidence="10 11">
    <name type="scientific">Thamnocephalis sphaerospora</name>
    <dbReference type="NCBI Taxonomy" id="78915"/>
    <lineage>
        <taxon>Eukaryota</taxon>
        <taxon>Fungi</taxon>
        <taxon>Fungi incertae sedis</taxon>
        <taxon>Zoopagomycota</taxon>
        <taxon>Zoopagomycotina</taxon>
        <taxon>Zoopagomycetes</taxon>
        <taxon>Zoopagales</taxon>
        <taxon>Sigmoideomycetaceae</taxon>
        <taxon>Thamnocephalis</taxon>
    </lineage>
</organism>
<dbReference type="AlphaFoldDB" id="A0A4V1IXI5"/>
<proteinExistence type="inferred from homology"/>
<keyword evidence="11" id="KW-1185">Reference proteome</keyword>
<evidence type="ECO:0000256" key="7">
    <source>
        <dbReference type="ARBA" id="ARBA00023180"/>
    </source>
</evidence>
<feature type="transmembrane region" description="Helical" evidence="8">
    <location>
        <begin position="596"/>
        <end position="618"/>
    </location>
</feature>
<sequence>MLYQDDLGLGALGGQPVAFADFNSDKFTGMLVLSGDQRSLSVHLWKPAEDRFVASTATLTISSDAPNPLIIENVVPGDFNYDGTLDVLVMGREAPQPNNAEGELRMRIYLGDGQDVSSYVQVPSSTAAQPILFDFVGDMRVHMLGYPFDKPQQLSVWKNKAPSPGENITELLPMPAADQFCKISHPHSNAFVDLNGDCLADLFLTCQEQPNGPLTYQIWTNAKQDGFKLARHGRLPDGAGAVSFADVDGNGSMDMVVPACVKAECTLHILYNHQQRLCGFNHKADENCRPLDNLCQADPEFRFDDPTDEKSTAGHTTLHIGKMLNGARLLLRDDEFQGDLPVAVRTGSDLNQDGYPDLLLITENNGQTHVRLLSSAPCTEDISTKDQMEAGRRAFRVLEQGADALNQLVNVRSAAFFDFEEDGTLDILSLSKQPGGSRAGKAARVVVPVQNNYFNDAFFLKTLVLNGVCPGRCSTEAGYARQRPYGVSYYGASFKYTVIDRRGRKHAKEVAQLSQSAYVPLQMPYCLFGLGRTNNYVEELFIGVTRHQASGWQARHYRAWAGVIPNSQLVVVPYQAADVHAPDGWTRELFVNPSAYVPSVLLTLIGASIILAIIVMLLDWREKREDQREKRSISHVLNFDAL</sequence>
<dbReference type="PANTHER" id="PTHR13412:SF0">
    <property type="entry name" value="T-CELL IMMUNOMODULATORY PROTEIN"/>
    <property type="match status" value="1"/>
</dbReference>
<feature type="domain" description="T-cell immunomodulatory protein TIP C2" evidence="9">
    <location>
        <begin position="484"/>
        <end position="590"/>
    </location>
</feature>
<keyword evidence="6 8" id="KW-0472">Membrane</keyword>
<evidence type="ECO:0000256" key="1">
    <source>
        <dbReference type="ARBA" id="ARBA00004479"/>
    </source>
</evidence>
<evidence type="ECO:0000313" key="11">
    <source>
        <dbReference type="Proteomes" id="UP000271241"/>
    </source>
</evidence>
<dbReference type="GO" id="GO:0005886">
    <property type="term" value="C:plasma membrane"/>
    <property type="evidence" value="ECO:0007669"/>
    <property type="project" value="TreeGrafter"/>
</dbReference>
<dbReference type="Pfam" id="PF23122">
    <property type="entry name" value="C2_ITFG1"/>
    <property type="match status" value="1"/>
</dbReference>
<protein>
    <recommendedName>
        <fullName evidence="9">T-cell immunomodulatory protein TIP C2 domain-containing protein</fullName>
    </recommendedName>
</protein>
<gene>
    <name evidence="10" type="ORF">THASP1DRAFT_11906</name>
</gene>
<comment type="subcellular location">
    <subcellularLocation>
        <location evidence="1">Membrane</location>
        <topology evidence="1">Single-pass type I membrane protein</topology>
    </subcellularLocation>
</comment>
<evidence type="ECO:0000256" key="3">
    <source>
        <dbReference type="ARBA" id="ARBA00022692"/>
    </source>
</evidence>
<dbReference type="SUPFAM" id="SSF69318">
    <property type="entry name" value="Integrin alpha N-terminal domain"/>
    <property type="match status" value="1"/>
</dbReference>
<name>A0A4V1IXI5_9FUNG</name>
<dbReference type="Gene3D" id="2.130.10.130">
    <property type="entry name" value="Integrin alpha, N-terminal"/>
    <property type="match status" value="1"/>
</dbReference>
<evidence type="ECO:0000256" key="4">
    <source>
        <dbReference type="ARBA" id="ARBA00022729"/>
    </source>
</evidence>
<keyword evidence="3 8" id="KW-0812">Transmembrane</keyword>
<dbReference type="InterPro" id="IPR028994">
    <property type="entry name" value="Integrin_alpha_N"/>
</dbReference>
<accession>A0A4V1IXI5</accession>
<dbReference type="EMBL" id="KZ992424">
    <property type="protein sequence ID" value="RKP11179.1"/>
    <property type="molecule type" value="Genomic_DNA"/>
</dbReference>
<comment type="similarity">
    <text evidence="2">Belongs to the TIP family.</text>
</comment>
<keyword evidence="4" id="KW-0732">Signal</keyword>
<dbReference type="Proteomes" id="UP000271241">
    <property type="component" value="Unassembled WGS sequence"/>
</dbReference>
<reference evidence="11" key="1">
    <citation type="journal article" date="2018" name="Nat. Microbiol.">
        <title>Leveraging single-cell genomics to expand the fungal tree of life.</title>
        <authorList>
            <person name="Ahrendt S.R."/>
            <person name="Quandt C.A."/>
            <person name="Ciobanu D."/>
            <person name="Clum A."/>
            <person name="Salamov A."/>
            <person name="Andreopoulos B."/>
            <person name="Cheng J.F."/>
            <person name="Woyke T."/>
            <person name="Pelin A."/>
            <person name="Henrissat B."/>
            <person name="Reynolds N.K."/>
            <person name="Benny G.L."/>
            <person name="Smith M.E."/>
            <person name="James T.Y."/>
            <person name="Grigoriev I.V."/>
        </authorList>
    </citation>
    <scope>NUCLEOTIDE SEQUENCE [LARGE SCALE GENOMIC DNA]</scope>
    <source>
        <strain evidence="11">RSA 1356</strain>
    </source>
</reference>
<evidence type="ECO:0000313" key="10">
    <source>
        <dbReference type="EMBL" id="RKP11179.1"/>
    </source>
</evidence>
<dbReference type="InterPro" id="IPR057089">
    <property type="entry name" value="C2_TIP"/>
</dbReference>
<dbReference type="InterPro" id="IPR013517">
    <property type="entry name" value="FG-GAP"/>
</dbReference>
<evidence type="ECO:0000259" key="9">
    <source>
        <dbReference type="Pfam" id="PF23122"/>
    </source>
</evidence>